<evidence type="ECO:0000313" key="8">
    <source>
        <dbReference type="Proteomes" id="UP000262583"/>
    </source>
</evidence>
<accession>A0A2Z4Y366</accession>
<dbReference type="Proteomes" id="UP000262583">
    <property type="component" value="Chromosome"/>
</dbReference>
<keyword evidence="2" id="KW-0488">Methylation</keyword>
<protein>
    <submittedName>
        <fullName evidence="7">Uncharacterized protein</fullName>
    </submittedName>
</protein>
<evidence type="ECO:0000256" key="2">
    <source>
        <dbReference type="ARBA" id="ARBA00022481"/>
    </source>
</evidence>
<dbReference type="PANTHER" id="PTHR30093">
    <property type="entry name" value="GENERAL SECRETION PATHWAY PROTEIN G"/>
    <property type="match status" value="1"/>
</dbReference>
<reference evidence="7 8" key="1">
    <citation type="submission" date="2018-05" db="EMBL/GenBank/DDBJ databases">
        <title>A metagenomic window into the 2 km-deep terrestrial subsurface aquifer revealed taxonomically and functionally diverse microbial community comprising novel uncultured bacterial lineages.</title>
        <authorList>
            <person name="Kadnikov V.V."/>
            <person name="Mardanov A.V."/>
            <person name="Beletsky A.V."/>
            <person name="Banks D."/>
            <person name="Pimenov N.V."/>
            <person name="Frank Y.A."/>
            <person name="Karnachuk O.V."/>
            <person name="Ravin N.V."/>
        </authorList>
    </citation>
    <scope>NUCLEOTIDE SEQUENCE [LARGE SCALE GENOMIC DNA]</scope>
    <source>
        <strain evidence="7">BY</strain>
    </source>
</reference>
<evidence type="ECO:0000256" key="5">
    <source>
        <dbReference type="ARBA" id="ARBA00023136"/>
    </source>
</evidence>
<dbReference type="PRINTS" id="PR00813">
    <property type="entry name" value="BCTERIALGSPG"/>
</dbReference>
<keyword evidence="4 6" id="KW-1133">Transmembrane helix</keyword>
<dbReference type="GO" id="GO:0015627">
    <property type="term" value="C:type II protein secretion system complex"/>
    <property type="evidence" value="ECO:0007669"/>
    <property type="project" value="InterPro"/>
</dbReference>
<sequence length="232" mass="25116">MRKFESSAFTLIELLIVVAIISVLAAIAVPNFLEAQVRAKTARVAADMRSVATALESYAVDNGQYPTRHDNWKTNTGILAYPPLREKVFDPTPGYQNAAVGLHVITTPVPYISSLPRDVFNLPVRALMTPTNELLDAIDYWDPTQVDAWLSIRKGAFSLIGGLGRGWALVSVGPDQYLGVTSSGNPGGYPAEPPNTQLTGYIVYDPTNGTISTGNIYRTAGNLTARYIFSPP</sequence>
<dbReference type="KEGG" id="schv:BRCON_0286"/>
<keyword evidence="5 6" id="KW-0472">Membrane</keyword>
<dbReference type="GO" id="GO:0015628">
    <property type="term" value="P:protein secretion by the type II secretion system"/>
    <property type="evidence" value="ECO:0007669"/>
    <property type="project" value="InterPro"/>
</dbReference>
<evidence type="ECO:0000256" key="3">
    <source>
        <dbReference type="ARBA" id="ARBA00022692"/>
    </source>
</evidence>
<keyword evidence="3 6" id="KW-0812">Transmembrane</keyword>
<dbReference type="NCBIfam" id="TIGR02532">
    <property type="entry name" value="IV_pilin_GFxxxE"/>
    <property type="match status" value="1"/>
</dbReference>
<dbReference type="InterPro" id="IPR012902">
    <property type="entry name" value="N_methyl_site"/>
</dbReference>
<dbReference type="AlphaFoldDB" id="A0A2Z4Y366"/>
<evidence type="ECO:0000313" key="7">
    <source>
        <dbReference type="EMBL" id="AXA35063.1"/>
    </source>
</evidence>
<dbReference type="InterPro" id="IPR000983">
    <property type="entry name" value="Bac_GSPG_pilin"/>
</dbReference>
<dbReference type="GO" id="GO:0016020">
    <property type="term" value="C:membrane"/>
    <property type="evidence" value="ECO:0007669"/>
    <property type="project" value="UniProtKB-SubCell"/>
</dbReference>
<evidence type="ECO:0000256" key="1">
    <source>
        <dbReference type="ARBA" id="ARBA00004167"/>
    </source>
</evidence>
<evidence type="ECO:0000256" key="6">
    <source>
        <dbReference type="SAM" id="Phobius"/>
    </source>
</evidence>
<organism evidence="7 8">
    <name type="scientific">Sumerlaea chitinivorans</name>
    <dbReference type="NCBI Taxonomy" id="2250252"/>
    <lineage>
        <taxon>Bacteria</taxon>
        <taxon>Candidatus Sumerlaeota</taxon>
        <taxon>Candidatus Sumerlaeia</taxon>
        <taxon>Candidatus Sumerlaeales</taxon>
        <taxon>Candidatus Sumerlaeaceae</taxon>
        <taxon>Candidatus Sumerlaea</taxon>
    </lineage>
</organism>
<dbReference type="Pfam" id="PF07963">
    <property type="entry name" value="N_methyl"/>
    <property type="match status" value="1"/>
</dbReference>
<dbReference type="EMBL" id="CP030759">
    <property type="protein sequence ID" value="AXA35063.1"/>
    <property type="molecule type" value="Genomic_DNA"/>
</dbReference>
<proteinExistence type="predicted"/>
<evidence type="ECO:0000256" key="4">
    <source>
        <dbReference type="ARBA" id="ARBA00022989"/>
    </source>
</evidence>
<dbReference type="PANTHER" id="PTHR30093:SF44">
    <property type="entry name" value="TYPE II SECRETION SYSTEM CORE PROTEIN G"/>
    <property type="match status" value="1"/>
</dbReference>
<feature type="transmembrane region" description="Helical" evidence="6">
    <location>
        <begin position="12"/>
        <end position="33"/>
    </location>
</feature>
<gene>
    <name evidence="7" type="ORF">BRCON_0286</name>
</gene>
<name>A0A2Z4Y366_SUMC1</name>
<dbReference type="Gene3D" id="3.30.700.10">
    <property type="entry name" value="Glycoprotein, Type 4 Pilin"/>
    <property type="match status" value="1"/>
</dbReference>
<comment type="subcellular location">
    <subcellularLocation>
        <location evidence="1">Membrane</location>
        <topology evidence="1">Single-pass membrane protein</topology>
    </subcellularLocation>
</comment>
<dbReference type="SUPFAM" id="SSF54523">
    <property type="entry name" value="Pili subunits"/>
    <property type="match status" value="1"/>
</dbReference>
<dbReference type="InterPro" id="IPR045584">
    <property type="entry name" value="Pilin-like"/>
</dbReference>